<protein>
    <submittedName>
        <fullName evidence="2">Uncharacterized protein</fullName>
    </submittedName>
</protein>
<feature type="compositionally biased region" description="Basic and acidic residues" evidence="1">
    <location>
        <begin position="1"/>
        <end position="23"/>
    </location>
</feature>
<dbReference type="Proteomes" id="UP001164776">
    <property type="component" value="Unassembled WGS sequence"/>
</dbReference>
<dbReference type="EMBL" id="MU629462">
    <property type="protein sequence ID" value="KAJ1256873.1"/>
    <property type="molecule type" value="Genomic_DNA"/>
</dbReference>
<dbReference type="AlphaFoldDB" id="A0A9W7XBC7"/>
<feature type="compositionally biased region" description="Basic and acidic residues" evidence="1">
    <location>
        <begin position="92"/>
        <end position="108"/>
    </location>
</feature>
<reference evidence="2 3" key="1">
    <citation type="submission" date="2022-10" db="EMBL/GenBank/DDBJ databases">
        <title>WGS assembly of Paspalum vaginatum 540-79.</title>
        <authorList>
            <person name="Sun G."/>
            <person name="Wase N."/>
            <person name="Shu S."/>
            <person name="Jenkins J."/>
            <person name="Zhou B."/>
            <person name="Torres-Rodriguez J."/>
            <person name="Chen C."/>
            <person name="Sandor L."/>
            <person name="Plott C."/>
            <person name="Yoshinga Y."/>
            <person name="Daum C."/>
            <person name="Qi P."/>
            <person name="Barry K."/>
            <person name="Lipzen A."/>
            <person name="Berry L."/>
            <person name="Pedersen C."/>
            <person name="Gottilla T."/>
            <person name="Foltz A."/>
            <person name="Yu H."/>
            <person name="O'Malley R."/>
            <person name="Zhang C."/>
            <person name="Devos K."/>
            <person name="Sigmon B."/>
            <person name="Yu B."/>
            <person name="Obata T."/>
            <person name="Schmutz J."/>
            <person name="Schnable J."/>
        </authorList>
    </citation>
    <scope>NUCLEOTIDE SEQUENCE [LARGE SCALE GENOMIC DNA]</scope>
    <source>
        <strain evidence="3">cv. 540-79</strain>
    </source>
</reference>
<proteinExistence type="predicted"/>
<evidence type="ECO:0000256" key="1">
    <source>
        <dbReference type="SAM" id="MobiDB-lite"/>
    </source>
</evidence>
<gene>
    <name evidence="2" type="ORF">BS78_K278700</name>
</gene>
<name>A0A9W7XBC7_9POAL</name>
<keyword evidence="3" id="KW-1185">Reference proteome</keyword>
<sequence>MRRRGWPDRPARPEEAGATREVEAGAGGGNDGSLRTAKGGEMSGRRQRRSRRRKPELGEATAGLRARRAGGLHVVPGTSSAGQRRGGGDGSVAERRGSGGDGARRGGDDGSTVCFGRRRGARPTEGKTKTPAEDRCAAAKSAGALEPPAWRLRWEGGLSCDREVTSAQPRMPARGQRNGGGMGRRRRSGWRGGGVRAVRRWTGGSSFAPAGVRVARKRER</sequence>
<evidence type="ECO:0000313" key="2">
    <source>
        <dbReference type="EMBL" id="KAJ1256873.1"/>
    </source>
</evidence>
<evidence type="ECO:0000313" key="3">
    <source>
        <dbReference type="Proteomes" id="UP001164776"/>
    </source>
</evidence>
<comment type="caution">
    <text evidence="2">The sequence shown here is derived from an EMBL/GenBank/DDBJ whole genome shotgun (WGS) entry which is preliminary data.</text>
</comment>
<feature type="region of interest" description="Disordered" evidence="1">
    <location>
        <begin position="1"/>
        <end position="148"/>
    </location>
</feature>
<feature type="compositionally biased region" description="Basic and acidic residues" evidence="1">
    <location>
        <begin position="122"/>
        <end position="137"/>
    </location>
</feature>
<organism evidence="2 3">
    <name type="scientific">Paspalum vaginatum</name>
    <name type="common">seashore paspalum</name>
    <dbReference type="NCBI Taxonomy" id="158149"/>
    <lineage>
        <taxon>Eukaryota</taxon>
        <taxon>Viridiplantae</taxon>
        <taxon>Streptophyta</taxon>
        <taxon>Embryophyta</taxon>
        <taxon>Tracheophyta</taxon>
        <taxon>Spermatophyta</taxon>
        <taxon>Magnoliopsida</taxon>
        <taxon>Liliopsida</taxon>
        <taxon>Poales</taxon>
        <taxon>Poaceae</taxon>
        <taxon>PACMAD clade</taxon>
        <taxon>Panicoideae</taxon>
        <taxon>Andropogonodae</taxon>
        <taxon>Paspaleae</taxon>
        <taxon>Paspalinae</taxon>
        <taxon>Paspalum</taxon>
    </lineage>
</organism>
<accession>A0A9W7XBC7</accession>
<feature type="region of interest" description="Disordered" evidence="1">
    <location>
        <begin position="163"/>
        <end position="197"/>
    </location>
</feature>
<feature type="compositionally biased region" description="Basic residues" evidence="1">
    <location>
        <begin position="45"/>
        <end position="54"/>
    </location>
</feature>